<dbReference type="Proteomes" id="UP000887574">
    <property type="component" value="Unplaced"/>
</dbReference>
<sequence>MSCRMCFEMVASFVLSSRLIHISAYLRVDIQDSNHDLFDVGAFNELDDWAKISALFLLIPVLKCLLQSNFLMNTLPPTMRLPAAFGALLKMMVTKMKICTTFSCCLMILMLKRCTTRDKTRSDAPRTHMLHP</sequence>
<evidence type="ECO:0000313" key="1">
    <source>
        <dbReference type="Proteomes" id="UP000887574"/>
    </source>
</evidence>
<keyword evidence="1" id="KW-1185">Reference proteome</keyword>
<dbReference type="WBParaSite" id="jg21121.2">
    <property type="protein sequence ID" value="jg21121.2"/>
    <property type="gene ID" value="jg21121"/>
</dbReference>
<accession>A0A915DMG0</accession>
<reference evidence="2" key="1">
    <citation type="submission" date="2022-11" db="UniProtKB">
        <authorList>
            <consortium name="WormBaseParasite"/>
        </authorList>
    </citation>
    <scope>IDENTIFICATION</scope>
</reference>
<dbReference type="AlphaFoldDB" id="A0A915DMG0"/>
<proteinExistence type="predicted"/>
<name>A0A915DMG0_9BILA</name>
<evidence type="ECO:0000313" key="2">
    <source>
        <dbReference type="WBParaSite" id="jg21121.2"/>
    </source>
</evidence>
<organism evidence="1 2">
    <name type="scientific">Ditylenchus dipsaci</name>
    <dbReference type="NCBI Taxonomy" id="166011"/>
    <lineage>
        <taxon>Eukaryota</taxon>
        <taxon>Metazoa</taxon>
        <taxon>Ecdysozoa</taxon>
        <taxon>Nematoda</taxon>
        <taxon>Chromadorea</taxon>
        <taxon>Rhabditida</taxon>
        <taxon>Tylenchina</taxon>
        <taxon>Tylenchomorpha</taxon>
        <taxon>Sphaerularioidea</taxon>
        <taxon>Anguinidae</taxon>
        <taxon>Anguininae</taxon>
        <taxon>Ditylenchus</taxon>
    </lineage>
</organism>
<protein>
    <submittedName>
        <fullName evidence="2">Uncharacterized protein</fullName>
    </submittedName>
</protein>